<dbReference type="PANTHER" id="PTHR35866">
    <property type="entry name" value="PUTATIVE-RELATED"/>
    <property type="match status" value="1"/>
</dbReference>
<evidence type="ECO:0000313" key="1">
    <source>
        <dbReference type="EMBL" id="HGF34628.1"/>
    </source>
</evidence>
<name>A0A7C3Z3M1_9BACT</name>
<dbReference type="AlphaFoldDB" id="A0A7C3Z3M1"/>
<dbReference type="EMBL" id="DTMF01000235">
    <property type="protein sequence ID" value="HGF34628.1"/>
    <property type="molecule type" value="Genomic_DNA"/>
</dbReference>
<dbReference type="PANTHER" id="PTHR35866:SF1">
    <property type="entry name" value="YKGJ FAMILY CYSTEINE CLUSTER PROTEIN"/>
    <property type="match status" value="1"/>
</dbReference>
<organism evidence="1">
    <name type="scientific">Desulfobacca acetoxidans</name>
    <dbReference type="NCBI Taxonomy" id="60893"/>
    <lineage>
        <taxon>Bacteria</taxon>
        <taxon>Pseudomonadati</taxon>
        <taxon>Thermodesulfobacteriota</taxon>
        <taxon>Desulfobaccia</taxon>
        <taxon>Desulfobaccales</taxon>
        <taxon>Desulfobaccaceae</taxon>
        <taxon>Desulfobacca</taxon>
    </lineage>
</organism>
<reference evidence="1" key="1">
    <citation type="journal article" date="2020" name="mSystems">
        <title>Genome- and Community-Level Interaction Insights into Carbon Utilization and Element Cycling Functions of Hydrothermarchaeota in Hydrothermal Sediment.</title>
        <authorList>
            <person name="Zhou Z."/>
            <person name="Liu Y."/>
            <person name="Xu W."/>
            <person name="Pan J."/>
            <person name="Luo Z.H."/>
            <person name="Li M."/>
        </authorList>
    </citation>
    <scope>NUCLEOTIDE SEQUENCE [LARGE SCALE GENOMIC DNA]</scope>
    <source>
        <strain evidence="1">SpSt-897</strain>
    </source>
</reference>
<gene>
    <name evidence="1" type="ORF">ENW96_09615</name>
</gene>
<proteinExistence type="predicted"/>
<dbReference type="InterPro" id="IPR005358">
    <property type="entry name" value="Puta_zinc/iron-chelating_dom"/>
</dbReference>
<dbReference type="Pfam" id="PF03692">
    <property type="entry name" value="CxxCxxCC"/>
    <property type="match status" value="1"/>
</dbReference>
<protein>
    <submittedName>
        <fullName evidence="1">YkgJ family cysteine cluster protein</fullName>
    </submittedName>
</protein>
<accession>A0A7C3Z3M1</accession>
<sequence length="264" mass="30836">MVDLNMGVVRPVKLTPQSRFRFRCHPGVPCFTACCGKTTIMLTPYDILRLKQRLGINSGEFLDKYTRRDVHDKSGLPLVIMDMPRYGGVCPFVRPVEGCLVYSDRPASCRYYPVGQGSLITEEGLDEFYFLVKEEHCKGFETDVEWTVETWKKDQGADYYDDMNREWKAMMLRRSSVGKPDIDDKTANLFYLVMYDLDQFRRFVFNSRFLQVFKIDEDTQQRIYDDDLELLQFGYRYIKMVLKIEDTIQLQQPPAPSQDAQPGS</sequence>
<comment type="caution">
    <text evidence="1">The sequence shown here is derived from an EMBL/GenBank/DDBJ whole genome shotgun (WGS) entry which is preliminary data.</text>
</comment>